<accession>A0A6H1ZZY8</accession>
<sequence length="74" mass="8948">MMNKHFFCTKCHRVRSVYDWRLKQHTSEDEVCGSCSYREPDEDAARAEREDRRKRADDAAWVARREERSGAYYE</sequence>
<evidence type="ECO:0000313" key="1">
    <source>
        <dbReference type="EMBL" id="QJA53049.1"/>
    </source>
</evidence>
<reference evidence="1" key="1">
    <citation type="submission" date="2020-03" db="EMBL/GenBank/DDBJ databases">
        <title>The deep terrestrial virosphere.</title>
        <authorList>
            <person name="Holmfeldt K."/>
            <person name="Nilsson E."/>
            <person name="Simone D."/>
            <person name="Lopez-Fernandez M."/>
            <person name="Wu X."/>
            <person name="de Brujin I."/>
            <person name="Lundin D."/>
            <person name="Andersson A."/>
            <person name="Bertilsson S."/>
            <person name="Dopson M."/>
        </authorList>
    </citation>
    <scope>NUCLEOTIDE SEQUENCE</scope>
    <source>
        <strain evidence="1">TM448A03165</strain>
    </source>
</reference>
<proteinExistence type="predicted"/>
<dbReference type="EMBL" id="MT144389">
    <property type="protein sequence ID" value="QJA53049.1"/>
    <property type="molecule type" value="Genomic_DNA"/>
</dbReference>
<protein>
    <submittedName>
        <fullName evidence="1">Uncharacterized protein</fullName>
    </submittedName>
</protein>
<organism evidence="1">
    <name type="scientific">viral metagenome</name>
    <dbReference type="NCBI Taxonomy" id="1070528"/>
    <lineage>
        <taxon>unclassified sequences</taxon>
        <taxon>metagenomes</taxon>
        <taxon>organismal metagenomes</taxon>
    </lineage>
</organism>
<name>A0A6H1ZZY8_9ZZZZ</name>
<gene>
    <name evidence="1" type="ORF">TM448A03165_0010</name>
</gene>
<dbReference type="AlphaFoldDB" id="A0A6H1ZZY8"/>